<dbReference type="CDD" id="cd00761">
    <property type="entry name" value="Glyco_tranf_GTA_type"/>
    <property type="match status" value="1"/>
</dbReference>
<proteinExistence type="predicted"/>
<dbReference type="Pfam" id="PF00535">
    <property type="entry name" value="Glycos_transf_2"/>
    <property type="match status" value="1"/>
</dbReference>
<accession>A0A167J0Z6</accession>
<dbReference type="AlphaFoldDB" id="A0A167J0Z6"/>
<dbReference type="GO" id="GO:0016758">
    <property type="term" value="F:hexosyltransferase activity"/>
    <property type="evidence" value="ECO:0007669"/>
    <property type="project" value="UniProtKB-ARBA"/>
</dbReference>
<dbReference type="InterPro" id="IPR001173">
    <property type="entry name" value="Glyco_trans_2-like"/>
</dbReference>
<dbReference type="PANTHER" id="PTHR22916">
    <property type="entry name" value="GLYCOSYLTRANSFERASE"/>
    <property type="match status" value="1"/>
</dbReference>
<dbReference type="STRING" id="1763537.ULVI_05630"/>
<dbReference type="Proteomes" id="UP000077013">
    <property type="component" value="Unassembled WGS sequence"/>
</dbReference>
<dbReference type="Gene3D" id="3.90.550.10">
    <property type="entry name" value="Spore Coat Polysaccharide Biosynthesis Protein SpsA, Chain A"/>
    <property type="match status" value="1"/>
</dbReference>
<sequence length="269" mass="31314">MHYEEKKKHISKSGNPLVSIITPMYNAAPYIEKTIQSLQKQSYLHWEQIIVDDASTDNSVEIAEMLSAKNARIKIIKLSENKGAAYCRNLATEAAKGSMIAFLDADDLWHEDKLELQLRFMDQNNCLVSYTSYFHINDKGDKALKRIKALPSVSYEKELTNNYIGNLTGMYNVEVLGKILAPDIRKRQDWAVWLEAIKRSEKPAMGLQKDLAFYRIHEGGMSSKKRSLIKYNFQFYRNHLGYSQVGSLWRLSKFFWEYFFVRPNQIDYL</sequence>
<evidence type="ECO:0000313" key="2">
    <source>
        <dbReference type="EMBL" id="OAB80215.1"/>
    </source>
</evidence>
<organism evidence="2 3">
    <name type="scientific">Cochleicola gelatinilyticus</name>
    <dbReference type="NCBI Taxonomy" id="1763537"/>
    <lineage>
        <taxon>Bacteria</taxon>
        <taxon>Pseudomonadati</taxon>
        <taxon>Bacteroidota</taxon>
        <taxon>Flavobacteriia</taxon>
        <taxon>Flavobacteriales</taxon>
        <taxon>Flavobacteriaceae</taxon>
        <taxon>Cochleicola</taxon>
    </lineage>
</organism>
<gene>
    <name evidence="2" type="ORF">ULVI_05630</name>
</gene>
<name>A0A167J0Z6_9FLAO</name>
<comment type="caution">
    <text evidence="2">The sequence shown here is derived from an EMBL/GenBank/DDBJ whole genome shotgun (WGS) entry which is preliminary data.</text>
</comment>
<protein>
    <submittedName>
        <fullName evidence="2">Glycosyl transferase</fullName>
    </submittedName>
</protein>
<dbReference type="PANTHER" id="PTHR22916:SF3">
    <property type="entry name" value="UDP-GLCNAC:BETAGAL BETA-1,3-N-ACETYLGLUCOSAMINYLTRANSFERASE-LIKE PROTEIN 1"/>
    <property type="match status" value="1"/>
</dbReference>
<dbReference type="InterPro" id="IPR029044">
    <property type="entry name" value="Nucleotide-diphossugar_trans"/>
</dbReference>
<keyword evidence="3" id="KW-1185">Reference proteome</keyword>
<evidence type="ECO:0000259" key="1">
    <source>
        <dbReference type="Pfam" id="PF00535"/>
    </source>
</evidence>
<dbReference type="RefSeq" id="WP_068590574.1">
    <property type="nucleotide sequence ID" value="NZ_LRXL01000026.1"/>
</dbReference>
<evidence type="ECO:0000313" key="3">
    <source>
        <dbReference type="Proteomes" id="UP000077013"/>
    </source>
</evidence>
<keyword evidence="2" id="KW-0808">Transferase</keyword>
<feature type="domain" description="Glycosyltransferase 2-like" evidence="1">
    <location>
        <begin position="19"/>
        <end position="160"/>
    </location>
</feature>
<dbReference type="SUPFAM" id="SSF53448">
    <property type="entry name" value="Nucleotide-diphospho-sugar transferases"/>
    <property type="match status" value="1"/>
</dbReference>
<dbReference type="EMBL" id="LRXL01000026">
    <property type="protein sequence ID" value="OAB80215.1"/>
    <property type="molecule type" value="Genomic_DNA"/>
</dbReference>
<reference evidence="2 3" key="1">
    <citation type="submission" date="2016-02" db="EMBL/GenBank/DDBJ databases">
        <title>Ulvibacter sp. LPB0005, isolated from Thais luteostoma.</title>
        <authorList>
            <person name="Shin S.-K."/>
            <person name="Yi H."/>
        </authorList>
    </citation>
    <scope>NUCLEOTIDE SEQUENCE [LARGE SCALE GENOMIC DNA]</scope>
    <source>
        <strain evidence="2 3">LPB0005</strain>
    </source>
</reference>
<dbReference type="OrthoDB" id="9815829at2"/>